<dbReference type="OrthoDB" id="203824at2759"/>
<dbReference type="SUPFAM" id="SSF51366">
    <property type="entry name" value="Ribulose-phoshate binding barrel"/>
    <property type="match status" value="1"/>
</dbReference>
<feature type="domain" description="Carbohydrate kinase FGGY C-terminal" evidence="13">
    <location>
        <begin position="316"/>
        <end position="502"/>
    </location>
</feature>
<protein>
    <recommendedName>
        <fullName evidence="2">glycerol kinase</fullName>
        <ecNumber evidence="2">2.7.1.30</ecNumber>
    </recommendedName>
</protein>
<dbReference type="SUPFAM" id="SSF53067">
    <property type="entry name" value="Actin-like ATPase domain"/>
    <property type="match status" value="2"/>
</dbReference>
<keyword evidence="8" id="KW-0054">Arabinose catabolism</keyword>
<dbReference type="Proteomes" id="UP001153069">
    <property type="component" value="Unassembled WGS sequence"/>
</dbReference>
<name>A0A9N8ESR8_9STRA</name>
<sequence length="818" mass="87997">MNNNNHLTMRPIALLSFLLWCTNIIILVESSSPGPRKLVMGVDGGTESIRACLFDAHNGAIVGTSCATPYPTNHPHPGWAEQSPADWYERLGASVRGALESLATGETEEYEICAICLDTTCCSVVVLDQDHQPLRPALLWMDARSAPQTKEILQKCKGNPALNINCGGQGPLSAEWMTPKCLWVHQKEPEIWKQAHTICEYQDFLNYKLTGKMVASSCNAATRWHWNGEECIRTDDNGNNSKKGRPMALYKTLGIPELADKLPQTCLPMGAVVGGLTEEAAKHLNLPKDLPVIQGGADAFVGMIGLGCIHPGQLCLITGSSHLHCVVTSKPSTAPGIWGAYPGAPMPGMNFAEGGQSSTGSIVRWAKSKLFQQGDSLSYKDLDDEAAKIPPGCDGLVALETFQGSRTPVTDPLARGSLVGLTLSHSRAHLWRALMEAVCFGTRACVEGLANAGHVADEIIIAGGATRSPLWLQMHADITGLPVVVCENGDAPLLGCAILASIGVGIHEDVDTAVKAMVRQSRRVVPNENDKQTYKSLYNQVYSKLGDATRPIAHAIADLRGGGIDDHGDDKAKKRRVVISPSLLAADWSNIRGEVEKCIKAKASRLHVDVFDGVFLDSPHALTFGPQMVQAIRRSCDNCDSQAVLDLHMCVERPLRYVQPMADAGGDRFIFQWEAMGGSDTGALQEAIRLAKAVISSGMQCGVSINPGTDVESIHPLLETGLVDLVDILAVEPGFGGQKFQPRALQKLRDLKEWRDQERDRRKFELLVDGGINEHTASSAVKAGAGILVAGTYLFKHPEGLRAGVEEITAPSHGGAQS</sequence>
<keyword evidence="7" id="KW-0067">ATP-binding</keyword>
<evidence type="ECO:0000313" key="14">
    <source>
        <dbReference type="EMBL" id="CAB9525735.1"/>
    </source>
</evidence>
<dbReference type="Pfam" id="PF02782">
    <property type="entry name" value="FGGY_C"/>
    <property type="match status" value="1"/>
</dbReference>
<reference evidence="14" key="1">
    <citation type="submission" date="2020-06" db="EMBL/GenBank/DDBJ databases">
        <authorList>
            <consortium name="Plant Systems Biology data submission"/>
        </authorList>
    </citation>
    <scope>NUCLEOTIDE SEQUENCE</scope>
    <source>
        <strain evidence="14">D6</strain>
    </source>
</reference>
<dbReference type="GO" id="GO:0019150">
    <property type="term" value="F:D-ribulokinase activity"/>
    <property type="evidence" value="ECO:0007669"/>
    <property type="project" value="TreeGrafter"/>
</dbReference>
<keyword evidence="9" id="KW-0413">Isomerase</keyword>
<dbReference type="GO" id="GO:0005524">
    <property type="term" value="F:ATP binding"/>
    <property type="evidence" value="ECO:0007669"/>
    <property type="project" value="UniProtKB-KW"/>
</dbReference>
<keyword evidence="6 14" id="KW-0418">Kinase</keyword>
<proteinExistence type="predicted"/>
<dbReference type="InterPro" id="IPR013785">
    <property type="entry name" value="Aldolase_TIM"/>
</dbReference>
<dbReference type="GO" id="GO:0008741">
    <property type="term" value="F:ribulokinase activity"/>
    <property type="evidence" value="ECO:0007669"/>
    <property type="project" value="InterPro"/>
</dbReference>
<dbReference type="PANTHER" id="PTHR43435">
    <property type="entry name" value="RIBULOKINASE"/>
    <property type="match status" value="1"/>
</dbReference>
<organism evidence="14 15">
    <name type="scientific">Seminavis robusta</name>
    <dbReference type="NCBI Taxonomy" id="568900"/>
    <lineage>
        <taxon>Eukaryota</taxon>
        <taxon>Sar</taxon>
        <taxon>Stramenopiles</taxon>
        <taxon>Ochrophyta</taxon>
        <taxon>Bacillariophyta</taxon>
        <taxon>Bacillariophyceae</taxon>
        <taxon>Bacillariophycidae</taxon>
        <taxon>Naviculales</taxon>
        <taxon>Naviculaceae</taxon>
        <taxon>Seminavis</taxon>
    </lineage>
</organism>
<dbReference type="GO" id="GO:0016857">
    <property type="term" value="F:racemase and epimerase activity, acting on carbohydrates and derivatives"/>
    <property type="evidence" value="ECO:0007669"/>
    <property type="project" value="InterPro"/>
</dbReference>
<keyword evidence="3" id="KW-0808">Transferase</keyword>
<dbReference type="InterPro" id="IPR018485">
    <property type="entry name" value="FGGY_C"/>
</dbReference>
<gene>
    <name evidence="14" type="ORF">SEMRO_1718_G293360.1</name>
</gene>
<dbReference type="InterPro" id="IPR011060">
    <property type="entry name" value="RibuloseP-bd_barrel"/>
</dbReference>
<dbReference type="Gene3D" id="3.20.20.70">
    <property type="entry name" value="Aldolase class I"/>
    <property type="match status" value="1"/>
</dbReference>
<evidence type="ECO:0000256" key="8">
    <source>
        <dbReference type="ARBA" id="ARBA00022935"/>
    </source>
</evidence>
<dbReference type="InterPro" id="IPR018484">
    <property type="entry name" value="FGGY_N"/>
</dbReference>
<dbReference type="AlphaFoldDB" id="A0A9N8ESR8"/>
<evidence type="ECO:0000259" key="13">
    <source>
        <dbReference type="Pfam" id="PF02782"/>
    </source>
</evidence>
<dbReference type="Gene3D" id="3.30.420.40">
    <property type="match status" value="2"/>
</dbReference>
<evidence type="ECO:0000256" key="11">
    <source>
        <dbReference type="SAM" id="SignalP"/>
    </source>
</evidence>
<evidence type="ECO:0000256" key="7">
    <source>
        <dbReference type="ARBA" id="ARBA00022840"/>
    </source>
</evidence>
<dbReference type="CDD" id="cd07781">
    <property type="entry name" value="ASKHA_NBD_FGGY_L-RBK"/>
    <property type="match status" value="1"/>
</dbReference>
<keyword evidence="11" id="KW-0732">Signal</keyword>
<dbReference type="NCBIfam" id="NF004076">
    <property type="entry name" value="PRK05581.1-4"/>
    <property type="match status" value="1"/>
</dbReference>
<keyword evidence="10" id="KW-0119">Carbohydrate metabolism</keyword>
<evidence type="ECO:0000256" key="4">
    <source>
        <dbReference type="ARBA" id="ARBA00022723"/>
    </source>
</evidence>
<feature type="domain" description="Carbohydrate kinase FGGY N-terminal" evidence="12">
    <location>
        <begin position="39"/>
        <end position="305"/>
    </location>
</feature>
<keyword evidence="15" id="KW-1185">Reference proteome</keyword>
<dbReference type="GO" id="GO:0019569">
    <property type="term" value="P:L-arabinose catabolic process to D-xylulose 5-phosphate"/>
    <property type="evidence" value="ECO:0007669"/>
    <property type="project" value="InterPro"/>
</dbReference>
<dbReference type="Pfam" id="PF00834">
    <property type="entry name" value="Ribul_P_3_epim"/>
    <property type="match status" value="1"/>
</dbReference>
<dbReference type="EMBL" id="CAICTM010001716">
    <property type="protein sequence ID" value="CAB9525735.1"/>
    <property type="molecule type" value="Genomic_DNA"/>
</dbReference>
<evidence type="ECO:0000256" key="3">
    <source>
        <dbReference type="ARBA" id="ARBA00022679"/>
    </source>
</evidence>
<dbReference type="InterPro" id="IPR018483">
    <property type="entry name" value="Carb_kinase_FGGY_CS"/>
</dbReference>
<evidence type="ECO:0000256" key="1">
    <source>
        <dbReference type="ARBA" id="ARBA00005190"/>
    </source>
</evidence>
<evidence type="ECO:0000256" key="5">
    <source>
        <dbReference type="ARBA" id="ARBA00022741"/>
    </source>
</evidence>
<dbReference type="InterPro" id="IPR005929">
    <property type="entry name" value="Ribulokinase"/>
</dbReference>
<evidence type="ECO:0000313" key="15">
    <source>
        <dbReference type="Proteomes" id="UP001153069"/>
    </source>
</evidence>
<feature type="signal peptide" evidence="11">
    <location>
        <begin position="1"/>
        <end position="30"/>
    </location>
</feature>
<evidence type="ECO:0000256" key="6">
    <source>
        <dbReference type="ARBA" id="ARBA00022777"/>
    </source>
</evidence>
<dbReference type="InterPro" id="IPR043129">
    <property type="entry name" value="ATPase_NBD"/>
</dbReference>
<evidence type="ECO:0000256" key="10">
    <source>
        <dbReference type="ARBA" id="ARBA00023277"/>
    </source>
</evidence>
<dbReference type="Pfam" id="PF00370">
    <property type="entry name" value="FGGY_N"/>
    <property type="match status" value="1"/>
</dbReference>
<comment type="pathway">
    <text evidence="1">Polyol metabolism; glycerol degradation via glycerol kinase pathway; sn-glycerol 3-phosphate from glycerol: step 1/1.</text>
</comment>
<keyword evidence="4" id="KW-0479">Metal-binding</keyword>
<evidence type="ECO:0000259" key="12">
    <source>
        <dbReference type="Pfam" id="PF00370"/>
    </source>
</evidence>
<dbReference type="PROSITE" id="PS00445">
    <property type="entry name" value="FGGY_KINASES_2"/>
    <property type="match status" value="1"/>
</dbReference>
<dbReference type="InterPro" id="IPR000056">
    <property type="entry name" value="Ribul_P_3_epim-like"/>
</dbReference>
<comment type="caution">
    <text evidence="14">The sequence shown here is derived from an EMBL/GenBank/DDBJ whole genome shotgun (WGS) entry which is preliminary data.</text>
</comment>
<keyword evidence="5" id="KW-0547">Nucleotide-binding</keyword>
<dbReference type="GO" id="GO:0005737">
    <property type="term" value="C:cytoplasm"/>
    <property type="evidence" value="ECO:0007669"/>
    <property type="project" value="TreeGrafter"/>
</dbReference>
<dbReference type="CDD" id="cd00429">
    <property type="entry name" value="RPE"/>
    <property type="match status" value="1"/>
</dbReference>
<evidence type="ECO:0000256" key="9">
    <source>
        <dbReference type="ARBA" id="ARBA00023235"/>
    </source>
</evidence>
<dbReference type="GO" id="GO:0004370">
    <property type="term" value="F:glycerol kinase activity"/>
    <property type="evidence" value="ECO:0007669"/>
    <property type="project" value="UniProtKB-EC"/>
</dbReference>
<accession>A0A9N8ESR8</accession>
<feature type="chain" id="PRO_5040367475" description="glycerol kinase" evidence="11">
    <location>
        <begin position="31"/>
        <end position="818"/>
    </location>
</feature>
<dbReference type="GO" id="GO:0046872">
    <property type="term" value="F:metal ion binding"/>
    <property type="evidence" value="ECO:0007669"/>
    <property type="project" value="UniProtKB-KW"/>
</dbReference>
<dbReference type="PANTHER" id="PTHR43435:SF4">
    <property type="entry name" value="FGGY CARBOHYDRATE KINASE DOMAIN-CONTAINING PROTEIN"/>
    <property type="match status" value="1"/>
</dbReference>
<dbReference type="EC" id="2.7.1.30" evidence="2"/>
<evidence type="ECO:0000256" key="2">
    <source>
        <dbReference type="ARBA" id="ARBA00012099"/>
    </source>
</evidence>